<dbReference type="PROSITE" id="PS00211">
    <property type="entry name" value="ABC_TRANSPORTER_1"/>
    <property type="match status" value="1"/>
</dbReference>
<feature type="transmembrane region" description="Helical" evidence="7">
    <location>
        <begin position="53"/>
        <end position="76"/>
    </location>
</feature>
<sequence>MRTLLFQDRKGFIKYLIGCGILITEYILTNLAIAEIAGVVQTRSMDDLLKYSIFALFAFIYAALIFIASRLLRIGFMRDTTLRIRMEAFKNIMTKTTRSFNRKLRNEYISNLVNDINTFEGKYFHALLNLFFGASIYSVSLLILFYLDYRLALMMLLVSLGVFFINRSFQKRTIKMQEEVQRSNEAFTVNVSNTFSGLEILKLNRIEDRFLLNSMKETDRLERRKANYFIFTFWQGRFSNFLGFITTILILYYVISTAEEGFDLARLMFTFSMASSTIWPITEIMPLFNVLKSNATIIENILKRDEDSEKTDEVMQYAFDRDIEIRNLSFSYEDKIVLKDANLKIEKGKKYLLKGSSGAGKSTLINLLSKVHEHYQGEILVDGVNLKQIREDSFNEHASFIYQDVFLFEDTIRNNIALFREYPEAEMENAVKGAGLKSLLEKKEQGLSEVIEENGKNLSGGERQRISIARAIIRKPQILFADEVTSALDETLGRHVEDTILSLDTTVIAISHRFYKGVSEKYDYVIEIVNGGITLKTMEAYLEGVQYE</sequence>
<dbReference type="EMBL" id="JAFNJU010000004">
    <property type="protein sequence ID" value="MBO1264788.1"/>
    <property type="molecule type" value="Genomic_DNA"/>
</dbReference>
<dbReference type="InterPro" id="IPR017871">
    <property type="entry name" value="ABC_transporter-like_CS"/>
</dbReference>
<keyword evidence="2 7" id="KW-0812">Transmembrane</keyword>
<evidence type="ECO:0000313" key="11">
    <source>
        <dbReference type="Proteomes" id="UP000664218"/>
    </source>
</evidence>
<dbReference type="PANTHER" id="PTHR24221:SF654">
    <property type="entry name" value="ATP-BINDING CASSETTE SUB-FAMILY B MEMBER 6"/>
    <property type="match status" value="1"/>
</dbReference>
<dbReference type="Proteomes" id="UP000664218">
    <property type="component" value="Unassembled WGS sequence"/>
</dbReference>
<evidence type="ECO:0000256" key="5">
    <source>
        <dbReference type="ARBA" id="ARBA00022989"/>
    </source>
</evidence>
<evidence type="ECO:0000256" key="3">
    <source>
        <dbReference type="ARBA" id="ARBA00022741"/>
    </source>
</evidence>
<dbReference type="AlphaFoldDB" id="A0A939HCJ0"/>
<evidence type="ECO:0000256" key="4">
    <source>
        <dbReference type="ARBA" id="ARBA00022840"/>
    </source>
</evidence>
<dbReference type="GO" id="GO:0016887">
    <property type="term" value="F:ATP hydrolysis activity"/>
    <property type="evidence" value="ECO:0007669"/>
    <property type="project" value="InterPro"/>
</dbReference>
<evidence type="ECO:0000256" key="1">
    <source>
        <dbReference type="ARBA" id="ARBA00004651"/>
    </source>
</evidence>
<dbReference type="InterPro" id="IPR003593">
    <property type="entry name" value="AAA+_ATPase"/>
</dbReference>
<proteinExistence type="predicted"/>
<dbReference type="Gene3D" id="3.40.50.300">
    <property type="entry name" value="P-loop containing nucleotide triphosphate hydrolases"/>
    <property type="match status" value="1"/>
</dbReference>
<dbReference type="GO" id="GO:0005524">
    <property type="term" value="F:ATP binding"/>
    <property type="evidence" value="ECO:0007669"/>
    <property type="project" value="UniProtKB-KW"/>
</dbReference>
<comment type="caution">
    <text evidence="10">The sequence shown here is derived from an EMBL/GenBank/DDBJ whole genome shotgun (WGS) entry which is preliminary data.</text>
</comment>
<dbReference type="PROSITE" id="PS50929">
    <property type="entry name" value="ABC_TM1F"/>
    <property type="match status" value="1"/>
</dbReference>
<feature type="transmembrane region" description="Helical" evidence="7">
    <location>
        <begin position="12"/>
        <end position="33"/>
    </location>
</feature>
<dbReference type="GO" id="GO:0034040">
    <property type="term" value="F:ATPase-coupled lipid transmembrane transporter activity"/>
    <property type="evidence" value="ECO:0007669"/>
    <property type="project" value="TreeGrafter"/>
</dbReference>
<dbReference type="SUPFAM" id="SSF90123">
    <property type="entry name" value="ABC transporter transmembrane region"/>
    <property type="match status" value="1"/>
</dbReference>
<evidence type="ECO:0000259" key="8">
    <source>
        <dbReference type="PROSITE" id="PS50893"/>
    </source>
</evidence>
<keyword evidence="5 7" id="KW-1133">Transmembrane helix</keyword>
<dbReference type="SMART" id="SM00382">
    <property type="entry name" value="AAA"/>
    <property type="match status" value="1"/>
</dbReference>
<dbReference type="Pfam" id="PF00005">
    <property type="entry name" value="ABC_tran"/>
    <property type="match status" value="1"/>
</dbReference>
<dbReference type="InterPro" id="IPR036640">
    <property type="entry name" value="ABC1_TM_sf"/>
</dbReference>
<dbReference type="InterPro" id="IPR011527">
    <property type="entry name" value="ABC1_TM_dom"/>
</dbReference>
<evidence type="ECO:0000256" key="7">
    <source>
        <dbReference type="SAM" id="Phobius"/>
    </source>
</evidence>
<accession>A0A939HCJ0</accession>
<dbReference type="Gene3D" id="1.20.1560.10">
    <property type="entry name" value="ABC transporter type 1, transmembrane domain"/>
    <property type="match status" value="1"/>
</dbReference>
<evidence type="ECO:0000313" key="10">
    <source>
        <dbReference type="EMBL" id="MBO1264788.1"/>
    </source>
</evidence>
<comment type="subcellular location">
    <subcellularLocation>
        <location evidence="1">Cell membrane</location>
        <topology evidence="1">Multi-pass membrane protein</topology>
    </subcellularLocation>
</comment>
<feature type="transmembrane region" description="Helical" evidence="7">
    <location>
        <begin position="228"/>
        <end position="255"/>
    </location>
</feature>
<evidence type="ECO:0000259" key="9">
    <source>
        <dbReference type="PROSITE" id="PS50929"/>
    </source>
</evidence>
<dbReference type="GO" id="GO:0140359">
    <property type="term" value="F:ABC-type transporter activity"/>
    <property type="evidence" value="ECO:0007669"/>
    <property type="project" value="InterPro"/>
</dbReference>
<feature type="domain" description="ABC transporter" evidence="8">
    <location>
        <begin position="323"/>
        <end position="547"/>
    </location>
</feature>
<name>A0A939HCJ0_9CLOT</name>
<dbReference type="GO" id="GO:0005886">
    <property type="term" value="C:plasma membrane"/>
    <property type="evidence" value="ECO:0007669"/>
    <property type="project" value="UniProtKB-SubCell"/>
</dbReference>
<reference evidence="10" key="1">
    <citation type="submission" date="2021-03" db="EMBL/GenBank/DDBJ databases">
        <title>Proteiniclasticum marinus sp. nov., isolated from tidal flat sediment.</title>
        <authorList>
            <person name="Namirimu T."/>
            <person name="Yang J.-A."/>
            <person name="Yang S.-H."/>
            <person name="Kim Y.-J."/>
            <person name="Kwon K.K."/>
        </authorList>
    </citation>
    <scope>NUCLEOTIDE SEQUENCE</scope>
    <source>
        <strain evidence="10">SCR006</strain>
    </source>
</reference>
<keyword evidence="4 10" id="KW-0067">ATP-binding</keyword>
<dbReference type="InterPro" id="IPR003439">
    <property type="entry name" value="ABC_transporter-like_ATP-bd"/>
</dbReference>
<feature type="transmembrane region" description="Helical" evidence="7">
    <location>
        <begin position="151"/>
        <end position="169"/>
    </location>
</feature>
<evidence type="ECO:0000256" key="2">
    <source>
        <dbReference type="ARBA" id="ARBA00022692"/>
    </source>
</evidence>
<evidence type="ECO:0000256" key="6">
    <source>
        <dbReference type="ARBA" id="ARBA00023136"/>
    </source>
</evidence>
<protein>
    <submittedName>
        <fullName evidence="10">ABC transporter ATP-binding protein</fullName>
    </submittedName>
</protein>
<dbReference type="PROSITE" id="PS50893">
    <property type="entry name" value="ABC_TRANSPORTER_2"/>
    <property type="match status" value="1"/>
</dbReference>
<feature type="domain" description="ABC transmembrane type-1" evidence="9">
    <location>
        <begin position="36"/>
        <end position="293"/>
    </location>
</feature>
<dbReference type="RefSeq" id="WP_207599307.1">
    <property type="nucleotide sequence ID" value="NZ_JAFNJU010000004.1"/>
</dbReference>
<dbReference type="InterPro" id="IPR027417">
    <property type="entry name" value="P-loop_NTPase"/>
</dbReference>
<keyword evidence="11" id="KW-1185">Reference proteome</keyword>
<gene>
    <name evidence="10" type="ORF">J3A84_07065</name>
</gene>
<keyword evidence="6 7" id="KW-0472">Membrane</keyword>
<dbReference type="SUPFAM" id="SSF52540">
    <property type="entry name" value="P-loop containing nucleoside triphosphate hydrolases"/>
    <property type="match status" value="1"/>
</dbReference>
<feature type="transmembrane region" description="Helical" evidence="7">
    <location>
        <begin position="126"/>
        <end position="145"/>
    </location>
</feature>
<dbReference type="PANTHER" id="PTHR24221">
    <property type="entry name" value="ATP-BINDING CASSETTE SUB-FAMILY B"/>
    <property type="match status" value="1"/>
</dbReference>
<dbReference type="Pfam" id="PF00664">
    <property type="entry name" value="ABC_membrane"/>
    <property type="match status" value="1"/>
</dbReference>
<organism evidence="10 11">
    <name type="scientific">Proteiniclasticum aestuarii</name>
    <dbReference type="NCBI Taxonomy" id="2817862"/>
    <lineage>
        <taxon>Bacteria</taxon>
        <taxon>Bacillati</taxon>
        <taxon>Bacillota</taxon>
        <taxon>Clostridia</taxon>
        <taxon>Eubacteriales</taxon>
        <taxon>Clostridiaceae</taxon>
        <taxon>Proteiniclasticum</taxon>
    </lineage>
</organism>
<keyword evidence="3" id="KW-0547">Nucleotide-binding</keyword>
<dbReference type="InterPro" id="IPR039421">
    <property type="entry name" value="Type_1_exporter"/>
</dbReference>